<dbReference type="PANTHER" id="PTHR43681:SF1">
    <property type="entry name" value="SARCALUMENIN"/>
    <property type="match status" value="1"/>
</dbReference>
<dbReference type="Gene3D" id="3.40.50.300">
    <property type="entry name" value="P-loop containing nucleotide triphosphate hydrolases"/>
    <property type="match status" value="1"/>
</dbReference>
<keyword evidence="1" id="KW-0175">Coiled coil</keyword>
<gene>
    <name evidence="3" type="ORF">CARN5_0190</name>
</gene>
<dbReference type="Pfam" id="PF00350">
    <property type="entry name" value="Dynamin_N"/>
    <property type="match status" value="1"/>
</dbReference>
<dbReference type="InterPro" id="IPR051943">
    <property type="entry name" value="TRAFAC_Dynamin-like_GTPase"/>
</dbReference>
<feature type="coiled-coil region" evidence="1">
    <location>
        <begin position="665"/>
        <end position="692"/>
    </location>
</feature>
<reference evidence="3" key="1">
    <citation type="submission" date="2009-10" db="EMBL/GenBank/DDBJ databases">
        <title>Diversity of trophic interactions inside an arsenic-rich microbial ecosystem.</title>
        <authorList>
            <person name="Bertin P.N."/>
            <person name="Heinrich-Salmeron A."/>
            <person name="Pelletier E."/>
            <person name="Goulhen-Chollet F."/>
            <person name="Arsene-Ploetze F."/>
            <person name="Gallien S."/>
            <person name="Calteau A."/>
            <person name="Vallenet D."/>
            <person name="Casiot C."/>
            <person name="Chane-Woon-Ming B."/>
            <person name="Giloteaux L."/>
            <person name="Barakat M."/>
            <person name="Bonnefoy V."/>
            <person name="Bruneel O."/>
            <person name="Chandler M."/>
            <person name="Cleiss J."/>
            <person name="Duran R."/>
            <person name="Elbaz-Poulichet F."/>
            <person name="Fonknechten N."/>
            <person name="Lauga B."/>
            <person name="Mornico D."/>
            <person name="Ortet P."/>
            <person name="Schaeffer C."/>
            <person name="Siguier P."/>
            <person name="Alexander Thil Smith A."/>
            <person name="Van Dorsselaer A."/>
            <person name="Weissenbach J."/>
            <person name="Medigue C."/>
            <person name="Le Paslier D."/>
        </authorList>
    </citation>
    <scope>NUCLEOTIDE SEQUENCE</scope>
</reference>
<dbReference type="PANTHER" id="PTHR43681">
    <property type="entry name" value="TRANSMEMBRANE GTPASE FZO"/>
    <property type="match status" value="1"/>
</dbReference>
<proteinExistence type="predicted"/>
<dbReference type="InterPro" id="IPR045063">
    <property type="entry name" value="Dynamin_N"/>
</dbReference>
<comment type="caution">
    <text evidence="3">The sequence shown here is derived from an EMBL/GenBank/DDBJ whole genome shotgun (WGS) entry which is preliminary data.</text>
</comment>
<evidence type="ECO:0000313" key="3">
    <source>
        <dbReference type="EMBL" id="CBI06327.1"/>
    </source>
</evidence>
<dbReference type="EMBL" id="CABP01000169">
    <property type="protein sequence ID" value="CBI06327.1"/>
    <property type="molecule type" value="Genomic_DNA"/>
</dbReference>
<evidence type="ECO:0000256" key="1">
    <source>
        <dbReference type="SAM" id="Coils"/>
    </source>
</evidence>
<dbReference type="AlphaFoldDB" id="E6QGG8"/>
<protein>
    <recommendedName>
        <fullName evidence="2">Dynamin N-terminal domain-containing protein</fullName>
    </recommendedName>
</protein>
<accession>E6QGG8</accession>
<dbReference type="InterPro" id="IPR027417">
    <property type="entry name" value="P-loop_NTPase"/>
</dbReference>
<feature type="domain" description="Dynamin N-terminal" evidence="2">
    <location>
        <begin position="114"/>
        <end position="334"/>
    </location>
</feature>
<organism evidence="3">
    <name type="scientific">mine drainage metagenome</name>
    <dbReference type="NCBI Taxonomy" id="410659"/>
    <lineage>
        <taxon>unclassified sequences</taxon>
        <taxon>metagenomes</taxon>
        <taxon>ecological metagenomes</taxon>
    </lineage>
</organism>
<evidence type="ECO:0000259" key="2">
    <source>
        <dbReference type="Pfam" id="PF00350"/>
    </source>
</evidence>
<dbReference type="SUPFAM" id="SSF52540">
    <property type="entry name" value="P-loop containing nucleoside triphosphate hydrolases"/>
    <property type="match status" value="1"/>
</dbReference>
<sequence>MDIFDYLWRCMDERGSLVHIAVRRYRASASVAGRRSIVLNVSADWSGVGMSEPGLLEFSPILEGLRALNGWRQDVITGLHGMAAMMADLGLLPSGAMLQMETLAYETEQDSLRIAFVGEFSRGKTELINALFFSDMGTRLLPSGSGQTTMCPVEIRGAPQGRPGLQLLPIASRSLDVSIEKLKRAGSAWTRLPLPLEEKSELNQTLLHLTETVCVTVEDARRIGLCPPLNRTPKDRERTVCPSCGLGKVLIPRWRHALLYLAHPMLDAGLTVLDTPGLNAIGAEPELTFGMLADADAIIFVLGADTGVTQSDLTIWEQYLIRNAHQKQIVLLNKIDTLWDELRDWSGVVAEIEQQVDRTAERLHVLREQVIPVSGQKGLVARIRRDRKLLERSGMAALERSIAEVLLPARQAAIQAKCRALVERVVMDQKSLLREQMNRITVQMEGMRSLKDRTAERVPELVEQHRRLLRSFEADRQAFEGKKAVFRQAVEELLLAPLAPASFDFVISNAKAEMLSAWTTAGIVERFKRFFAEAIAHFDTALQGAQQVSELVAGEYQALQKHYRLPALRAVPYAIMPRRAELIDMAENYERFGMMLEIAVNTQSAVVRKAFLTVAGRTRDFVVETRREAEVWVDEIMAVMNQQLQVYHDNAEEELTALQSIVQTMGNIDTRIQQLRQNLQTVEEQVARLDRHAAPLLRLLREPFSTAR</sequence>
<name>E6QGG8_9ZZZZ</name>